<name>A0A444UW45_ACIRT</name>
<protein>
    <recommendedName>
        <fullName evidence="4">Carbohydrate kinase FGGY N-terminal domain-containing protein</fullName>
    </recommendedName>
</protein>
<gene>
    <name evidence="2" type="ORF">EOD39_20208</name>
</gene>
<evidence type="ECO:0008006" key="4">
    <source>
        <dbReference type="Google" id="ProtNLM"/>
    </source>
</evidence>
<dbReference type="InterPro" id="IPR043129">
    <property type="entry name" value="ATPase_NBD"/>
</dbReference>
<evidence type="ECO:0000313" key="3">
    <source>
        <dbReference type="Proteomes" id="UP000289886"/>
    </source>
</evidence>
<dbReference type="SUPFAM" id="SSF53067">
    <property type="entry name" value="Actin-like ATPase domain"/>
    <property type="match status" value="1"/>
</dbReference>
<evidence type="ECO:0000256" key="1">
    <source>
        <dbReference type="SAM" id="MobiDB-lite"/>
    </source>
</evidence>
<accession>A0A444UW45</accession>
<evidence type="ECO:0000313" key="2">
    <source>
        <dbReference type="EMBL" id="RXM92369.1"/>
    </source>
</evidence>
<reference evidence="2 3" key="1">
    <citation type="submission" date="2019-01" db="EMBL/GenBank/DDBJ databases">
        <title>Draft Genome and Complete Hox-Cluster Characterization of the Sterlet Sturgeon (Acipenser ruthenus).</title>
        <authorList>
            <person name="Wei Q."/>
        </authorList>
    </citation>
    <scope>NUCLEOTIDE SEQUENCE [LARGE SCALE GENOMIC DNA]</scope>
    <source>
        <strain evidence="2">WHYD16114868_AA</strain>
        <tissue evidence="2">Blood</tissue>
    </source>
</reference>
<dbReference type="EMBL" id="SCEB01006404">
    <property type="protein sequence ID" value="RXM92369.1"/>
    <property type="molecule type" value="Genomic_DNA"/>
</dbReference>
<organism evidence="2 3">
    <name type="scientific">Acipenser ruthenus</name>
    <name type="common">Sterlet sturgeon</name>
    <dbReference type="NCBI Taxonomy" id="7906"/>
    <lineage>
        <taxon>Eukaryota</taxon>
        <taxon>Metazoa</taxon>
        <taxon>Chordata</taxon>
        <taxon>Craniata</taxon>
        <taxon>Vertebrata</taxon>
        <taxon>Euteleostomi</taxon>
        <taxon>Actinopterygii</taxon>
        <taxon>Chondrostei</taxon>
        <taxon>Acipenseriformes</taxon>
        <taxon>Acipenseridae</taxon>
        <taxon>Acipenser</taxon>
    </lineage>
</organism>
<dbReference type="Proteomes" id="UP000289886">
    <property type="component" value="Unassembled WGS sequence"/>
</dbReference>
<keyword evidence="3" id="KW-1185">Reference proteome</keyword>
<proteinExistence type="predicted"/>
<dbReference type="Gene3D" id="3.30.420.40">
    <property type="match status" value="1"/>
</dbReference>
<feature type="compositionally biased region" description="Polar residues" evidence="1">
    <location>
        <begin position="35"/>
        <end position="55"/>
    </location>
</feature>
<dbReference type="AlphaFoldDB" id="A0A444UW45"/>
<feature type="region of interest" description="Disordered" evidence="1">
    <location>
        <begin position="35"/>
        <end position="61"/>
    </location>
</feature>
<comment type="caution">
    <text evidence="2">The sequence shown here is derived from an EMBL/GenBank/DDBJ whole genome shotgun (WGS) entry which is preliminary data.</text>
</comment>
<sequence>MAQGSASGQYVLGIDLGTTSVKAVLLETKTNRLTDSQTRQTKADISSDTGIQFSISAPLPS</sequence>